<comment type="subcellular location">
    <subcellularLocation>
        <location evidence="1">Cell membrane</location>
        <topology evidence="1">Multi-pass membrane protein</topology>
    </subcellularLocation>
</comment>
<keyword evidence="4 6" id="KW-1133">Transmembrane helix</keyword>
<reference evidence="8 9" key="1">
    <citation type="submission" date="2019-03" db="EMBL/GenBank/DDBJ databases">
        <title>Genomic Encyclopedia of Type Strains, Phase III (KMG-III): the genomes of soil and plant-associated and newly described type strains.</title>
        <authorList>
            <person name="Whitman W."/>
        </authorList>
    </citation>
    <scope>NUCLEOTIDE SEQUENCE [LARGE SCALE GENOMIC DNA]</scope>
    <source>
        <strain evidence="8 9">CECT 8283</strain>
    </source>
</reference>
<gene>
    <name evidence="8" type="ORF">DFQ07_1224</name>
</gene>
<keyword evidence="5 6" id="KW-0472">Membrane</keyword>
<dbReference type="EMBL" id="SNYH01000002">
    <property type="protein sequence ID" value="TDQ28843.1"/>
    <property type="molecule type" value="Genomic_DNA"/>
</dbReference>
<organism evidence="8 9">
    <name type="scientific">Tenacibaculum caenipelagi</name>
    <dbReference type="NCBI Taxonomy" id="1325435"/>
    <lineage>
        <taxon>Bacteria</taxon>
        <taxon>Pseudomonadati</taxon>
        <taxon>Bacteroidota</taxon>
        <taxon>Flavobacteriia</taxon>
        <taxon>Flavobacteriales</taxon>
        <taxon>Flavobacteriaceae</taxon>
        <taxon>Tenacibaculum</taxon>
    </lineage>
</organism>
<accession>A0A4R6TG77</accession>
<feature type="transmembrane region" description="Helical" evidence="6">
    <location>
        <begin position="38"/>
        <end position="56"/>
    </location>
</feature>
<dbReference type="Proteomes" id="UP000295390">
    <property type="component" value="Unassembled WGS sequence"/>
</dbReference>
<dbReference type="PANTHER" id="PTHR40077:SF1">
    <property type="entry name" value="MEMBRANE PROTEIN"/>
    <property type="match status" value="1"/>
</dbReference>
<keyword evidence="2" id="KW-1003">Cell membrane</keyword>
<dbReference type="OrthoDB" id="1121311at2"/>
<proteinExistence type="predicted"/>
<protein>
    <submittedName>
        <fullName evidence="8">Integral membrane protein</fullName>
    </submittedName>
</protein>
<evidence type="ECO:0000256" key="1">
    <source>
        <dbReference type="ARBA" id="ARBA00004651"/>
    </source>
</evidence>
<name>A0A4R6TG77_9FLAO</name>
<feature type="transmembrane region" description="Helical" evidence="6">
    <location>
        <begin position="6"/>
        <end position="26"/>
    </location>
</feature>
<evidence type="ECO:0000256" key="6">
    <source>
        <dbReference type="SAM" id="Phobius"/>
    </source>
</evidence>
<evidence type="ECO:0000259" key="7">
    <source>
        <dbReference type="Pfam" id="PF12823"/>
    </source>
</evidence>
<evidence type="ECO:0000256" key="5">
    <source>
        <dbReference type="ARBA" id="ARBA00023136"/>
    </source>
</evidence>
<dbReference type="RefSeq" id="WP_133535345.1">
    <property type="nucleotide sequence ID" value="NZ_SNYH01000002.1"/>
</dbReference>
<comment type="caution">
    <text evidence="8">The sequence shown here is derived from an EMBL/GenBank/DDBJ whole genome shotgun (WGS) entry which is preliminary data.</text>
</comment>
<feature type="transmembrane region" description="Helical" evidence="6">
    <location>
        <begin position="68"/>
        <end position="88"/>
    </location>
</feature>
<dbReference type="PANTHER" id="PTHR40077">
    <property type="entry name" value="MEMBRANE PROTEIN-RELATED"/>
    <property type="match status" value="1"/>
</dbReference>
<dbReference type="AlphaFoldDB" id="A0A4R6TG77"/>
<feature type="domain" description="DUF3817" evidence="7">
    <location>
        <begin position="3"/>
        <end position="89"/>
    </location>
</feature>
<evidence type="ECO:0000313" key="9">
    <source>
        <dbReference type="Proteomes" id="UP000295390"/>
    </source>
</evidence>
<keyword evidence="9" id="KW-1185">Reference proteome</keyword>
<dbReference type="NCBIfam" id="TIGR03954">
    <property type="entry name" value="integ_memb_HG"/>
    <property type="match status" value="1"/>
</dbReference>
<dbReference type="Pfam" id="PF12823">
    <property type="entry name" value="DUF3817"/>
    <property type="match status" value="1"/>
</dbReference>
<sequence>MINFFRLVSLLEGISYILLLFIAVPIKYTQGNPEYVKMLGMPHGLLFVGYIVLAIMLKYDLNWNTKNFGIVCLLSILPFGTFFVGKYLKQEGDYKKS</sequence>
<keyword evidence="3 6" id="KW-0812">Transmembrane</keyword>
<evidence type="ECO:0000256" key="3">
    <source>
        <dbReference type="ARBA" id="ARBA00022692"/>
    </source>
</evidence>
<dbReference type="InterPro" id="IPR023845">
    <property type="entry name" value="DUF3817_TM"/>
</dbReference>
<evidence type="ECO:0000256" key="2">
    <source>
        <dbReference type="ARBA" id="ARBA00022475"/>
    </source>
</evidence>
<evidence type="ECO:0000313" key="8">
    <source>
        <dbReference type="EMBL" id="TDQ28843.1"/>
    </source>
</evidence>
<evidence type="ECO:0000256" key="4">
    <source>
        <dbReference type="ARBA" id="ARBA00022989"/>
    </source>
</evidence>
<dbReference type="GO" id="GO:0005886">
    <property type="term" value="C:plasma membrane"/>
    <property type="evidence" value="ECO:0007669"/>
    <property type="project" value="UniProtKB-SubCell"/>
</dbReference>